<keyword evidence="3" id="KW-0328">Glycosyltransferase</keyword>
<sequence length="346" mass="39912">MSEKVFRVSQAYRCVAPAASGMAPRRMFKAAAVLITLGYCSLLVYQGGVTFNFQESRAGSVQVSDLSIEPVRTTVYDSVHKNITLDDIFISVKTSKHYQYSRLPIILKTWFQLAKDQTWFFTDTDNPQHQRQTNGHMVNTNCSDSHQRKHLCCKTSVEYDHFLESGKKWFCHFDDDNYVNVPRLVTVLQKYNHQEDWYLGRPSVNKPLHIYNKPTEKLLFAFWFATGGAGFCISRSLALKMLPVASGGRFISVCEGIRLPDDVSMGFIIEHLMKKNLTLVPEFHSHLEQMKLLPMETFRDQISFSYSGPKDKMNVINVPGFDTRYDPTRFLSLHCFLFPHFKFCPR</sequence>
<dbReference type="Proteomes" id="UP000322000">
    <property type="component" value="Chromosome 22"/>
</dbReference>
<feature type="domain" description="Fringe-like glycosyltransferase" evidence="11">
    <location>
        <begin position="82"/>
        <end position="329"/>
    </location>
</feature>
<dbReference type="InParanoid" id="A0A7E5WPW6"/>
<evidence type="ECO:0000313" key="12">
    <source>
        <dbReference type="Proteomes" id="UP000322000"/>
    </source>
</evidence>
<dbReference type="KEGG" id="tnl:113504560"/>
<keyword evidence="6" id="KW-0735">Signal-anchor</keyword>
<dbReference type="GeneID" id="113504560"/>
<comment type="similarity">
    <text evidence="2">Belongs to the glycosyltransferase 31 family.</text>
</comment>
<evidence type="ECO:0000313" key="13">
    <source>
        <dbReference type="RefSeq" id="XP_026742724.1"/>
    </source>
</evidence>
<keyword evidence="7 10" id="KW-1133">Transmembrane helix</keyword>
<evidence type="ECO:0000256" key="9">
    <source>
        <dbReference type="ARBA" id="ARBA00037847"/>
    </source>
</evidence>
<dbReference type="OrthoDB" id="8959630at2759"/>
<name>A0A7E5WPW6_TRINI</name>
<evidence type="ECO:0000256" key="10">
    <source>
        <dbReference type="SAM" id="Phobius"/>
    </source>
</evidence>
<organism evidence="12 13">
    <name type="scientific">Trichoplusia ni</name>
    <name type="common">Cabbage looper</name>
    <dbReference type="NCBI Taxonomy" id="7111"/>
    <lineage>
        <taxon>Eukaryota</taxon>
        <taxon>Metazoa</taxon>
        <taxon>Ecdysozoa</taxon>
        <taxon>Arthropoda</taxon>
        <taxon>Hexapoda</taxon>
        <taxon>Insecta</taxon>
        <taxon>Pterygota</taxon>
        <taxon>Neoptera</taxon>
        <taxon>Endopterygota</taxon>
        <taxon>Lepidoptera</taxon>
        <taxon>Glossata</taxon>
        <taxon>Ditrysia</taxon>
        <taxon>Noctuoidea</taxon>
        <taxon>Noctuidae</taxon>
        <taxon>Plusiinae</taxon>
        <taxon>Trichoplusia</taxon>
    </lineage>
</organism>
<feature type="transmembrane region" description="Helical" evidence="10">
    <location>
        <begin position="30"/>
        <end position="48"/>
    </location>
</feature>
<evidence type="ECO:0000256" key="4">
    <source>
        <dbReference type="ARBA" id="ARBA00022679"/>
    </source>
</evidence>
<accession>A0A7E5WPW6</accession>
<dbReference type="Gene3D" id="3.90.550.50">
    <property type="match status" value="1"/>
</dbReference>
<keyword evidence="12" id="KW-1185">Reference proteome</keyword>
<dbReference type="InterPro" id="IPR003378">
    <property type="entry name" value="Fringe-like_glycosylTrfase"/>
</dbReference>
<dbReference type="PANTHER" id="PTHR10811">
    <property type="entry name" value="FRINGE-RELATED"/>
    <property type="match status" value="1"/>
</dbReference>
<dbReference type="FunCoup" id="A0A7E5WPW6">
    <property type="interactions" value="173"/>
</dbReference>
<evidence type="ECO:0000256" key="5">
    <source>
        <dbReference type="ARBA" id="ARBA00022692"/>
    </source>
</evidence>
<evidence type="ECO:0000259" key="11">
    <source>
        <dbReference type="Pfam" id="PF02434"/>
    </source>
</evidence>
<keyword evidence="5 10" id="KW-0812">Transmembrane</keyword>
<evidence type="ECO:0000256" key="1">
    <source>
        <dbReference type="ARBA" id="ARBA00004606"/>
    </source>
</evidence>
<keyword evidence="8 10" id="KW-0472">Membrane</keyword>
<dbReference type="Pfam" id="PF02434">
    <property type="entry name" value="Fringe"/>
    <property type="match status" value="1"/>
</dbReference>
<reference evidence="13" key="1">
    <citation type="submission" date="2025-08" db="UniProtKB">
        <authorList>
            <consortium name="RefSeq"/>
        </authorList>
    </citation>
    <scope>IDENTIFICATION</scope>
</reference>
<gene>
    <name evidence="13" type="primary">LOC113504560</name>
</gene>
<dbReference type="RefSeq" id="XP_026742724.1">
    <property type="nucleotide sequence ID" value="XM_026886923.1"/>
</dbReference>
<evidence type="ECO:0000256" key="6">
    <source>
        <dbReference type="ARBA" id="ARBA00022968"/>
    </source>
</evidence>
<proteinExistence type="inferred from homology"/>
<evidence type="ECO:0000256" key="7">
    <source>
        <dbReference type="ARBA" id="ARBA00022989"/>
    </source>
</evidence>
<evidence type="ECO:0000256" key="2">
    <source>
        <dbReference type="ARBA" id="ARBA00008661"/>
    </source>
</evidence>
<evidence type="ECO:0000256" key="8">
    <source>
        <dbReference type="ARBA" id="ARBA00023136"/>
    </source>
</evidence>
<dbReference type="GO" id="GO:0012505">
    <property type="term" value="C:endomembrane system"/>
    <property type="evidence" value="ECO:0007669"/>
    <property type="project" value="UniProtKB-SubCell"/>
</dbReference>
<comment type="subcellular location">
    <subcellularLocation>
        <location evidence="9">Endomembrane system</location>
        <topology evidence="9">Single-pass membrane protein</topology>
    </subcellularLocation>
    <subcellularLocation>
        <location evidence="1">Membrane</location>
        <topology evidence="1">Single-pass type II membrane protein</topology>
    </subcellularLocation>
</comment>
<dbReference type="GO" id="GO:0016020">
    <property type="term" value="C:membrane"/>
    <property type="evidence" value="ECO:0007669"/>
    <property type="project" value="UniProtKB-SubCell"/>
</dbReference>
<dbReference type="AlphaFoldDB" id="A0A7E5WPW6"/>
<dbReference type="CTD" id="40314"/>
<evidence type="ECO:0000256" key="3">
    <source>
        <dbReference type="ARBA" id="ARBA00022676"/>
    </source>
</evidence>
<dbReference type="GO" id="GO:0016757">
    <property type="term" value="F:glycosyltransferase activity"/>
    <property type="evidence" value="ECO:0007669"/>
    <property type="project" value="UniProtKB-KW"/>
</dbReference>
<protein>
    <submittedName>
        <fullName evidence="13">LOW QUALITY PROTEIN: fringe glycosyltransferase</fullName>
    </submittedName>
</protein>
<keyword evidence="4" id="KW-0808">Transferase</keyword>